<protein>
    <submittedName>
        <fullName evidence="8">Erythrocyte membrane protein 1</fullName>
    </submittedName>
</protein>
<feature type="compositionally biased region" description="Basic and acidic residues" evidence="1">
    <location>
        <begin position="2013"/>
        <end position="2026"/>
    </location>
</feature>
<feature type="domain" description="Duffy-binding-like" evidence="2">
    <location>
        <begin position="1376"/>
        <end position="1517"/>
    </location>
</feature>
<feature type="compositionally biased region" description="Acidic residues" evidence="1">
    <location>
        <begin position="1531"/>
        <end position="1540"/>
    </location>
</feature>
<evidence type="ECO:0000256" key="1">
    <source>
        <dbReference type="SAM" id="MobiDB-lite"/>
    </source>
</evidence>
<evidence type="ECO:0000259" key="7">
    <source>
        <dbReference type="Pfam" id="PF22672"/>
    </source>
</evidence>
<dbReference type="Gene3D" id="1.10.1900.40">
    <property type="entry name" value="Acidic terminal segments, variant surface antigen of PfEMP1"/>
    <property type="match status" value="2"/>
</dbReference>
<dbReference type="InterPro" id="IPR042202">
    <property type="entry name" value="Duffy-ag-bd_sf"/>
</dbReference>
<gene>
    <name evidence="8" type="ORF">PFMG_00032</name>
</gene>
<feature type="compositionally biased region" description="Polar residues" evidence="1">
    <location>
        <begin position="1979"/>
        <end position="1991"/>
    </location>
</feature>
<dbReference type="InterPro" id="IPR029211">
    <property type="entry name" value="PfEMP1_ATS"/>
</dbReference>
<dbReference type="FunFam" id="1.10.1900.40:FF:000005">
    <property type="entry name" value="Erythrocyte membrane protein 1, PfEMP1"/>
    <property type="match status" value="1"/>
</dbReference>
<dbReference type="FunFam" id="1.10.1900.40:FF:000001">
    <property type="entry name" value="Erythrocyte membrane protein 1"/>
    <property type="match status" value="1"/>
</dbReference>
<feature type="domain" description="Cysteine-rich interdomain region 1 gamma" evidence="6">
    <location>
        <begin position="1303"/>
        <end position="1354"/>
    </location>
</feature>
<dbReference type="GO" id="GO:0046789">
    <property type="term" value="F:host cell surface receptor binding"/>
    <property type="evidence" value="ECO:0007669"/>
    <property type="project" value="InterPro"/>
</dbReference>
<feature type="compositionally biased region" description="Basic and acidic residues" evidence="1">
    <location>
        <begin position="1586"/>
        <end position="1595"/>
    </location>
</feature>
<feature type="domain" description="Duffy-binding-like" evidence="7">
    <location>
        <begin position="299"/>
        <end position="462"/>
    </location>
</feature>
<dbReference type="Proteomes" id="UP000054562">
    <property type="component" value="Unassembled WGS sequence"/>
</dbReference>
<dbReference type="FunFam" id="1.20.58.830:FF:000001">
    <property type="entry name" value="Erythrocyte membrane protein 1, PfEMP1"/>
    <property type="match status" value="1"/>
</dbReference>
<feature type="domain" description="Plasmodium falciparum erythrocyte membrane protein 1 acidic terminal segment" evidence="4">
    <location>
        <begin position="1634"/>
        <end position="2135"/>
    </location>
</feature>
<dbReference type="InterPro" id="IPR041480">
    <property type="entry name" value="CIDR1_gamma"/>
</dbReference>
<sequence>MAPGGSGGTQDEDAKNMFDRIGKIVHKKVHTAALGRSGSDLHGLLSRVKFNGQKTNVRDPCQLDHKYETNVGTGKSDPCDKRSPVRFSDESRSQCTKNRIKDSTSDNVGACAPYRRLHVCDRNLEEIEPEKIESTDNLLVDVLLAAKYEGQMIAKKLQEYDPTNYKSRICTVLARSFADIGDIIRGKDLYIGNKGEKKKLEEKLKKYFKELHNHLELRSKNHYQSNDTNYFELREDWWELNRLDVWKAMTCGAGTSAQYFRKTACGGGTSSTYKQCRCRTNDVPTYFDYVPQYLRWFEEWGEEFCRLRKHKLQNAIQKCRGKDKYGNDKYCSGNGYDCTKTVRAQEIYSMENNCPKCFFACNPFVKWLGNQKVEFLKQKQKYANEINASNQITKQTSNGPINNLYVKEFYEELEKHYGRVENFLEKLSELGICKEHPEVGEEKASNVDFTKDVNNKIFSRTEYCEPCPICGGHDDINKKLNDFCKKSNDNSSLYEEWNCYHGKGGNDKCILEYGEKGKKKKKVKDFYGFFTFWVTHMLDDSMEWKEKLKGCLKNGKKTCKKKQCRKNCECYESWVQQKENEWKLILEHFNTQEGFDESFRRYYVLETVLEDEYFDGISDAYADPQHMEKIRKTLAKKKEERDADFSNEKTIIDYLLDHEKEEAEQCKKCEDPPPRESAVPSPDTPRDTTVDPNHSDAENEEEEDEDEVEEEEEELKDSNVDEEAAAEGSGPLPDETEVVEETVAEVTEDLLSPPATTQNEVNPCQIVQTLFEKPGSLNEACNQKYGGNNSRLGWRCIPTEKTSNEGAATGSDGGGSHHRAKRHTSESGEKSGSSDSNQGSICVPPRRRRLYVGKLTQWANSDKTKASVSQGEDAASTSTSQTSLLRDAFIQSAAIETFFLWHRYKKEWEAQHGAGHGLSLLEPSPPSENPQNKLKSGTIPPDFLRLMFYTLGDYRDICIGVKEDVIETLKKSGDNNITKINEKIKTILNGGTSPGTHSPSSGTTPQQTWWEKNGPDIWKGMICALTYEEKSDGAKPTGGDSNTQKITQDTAAYSQILAKIKNQDGDYTYKKVELKDENSGGGPKPAGDTPLTQFVKLPPFFRWLHEWGSDFCGKRARMLGKIKHECKVDDNGGPRGPKQKTPQCSCYGEDCKDNLNKPPSTLSDLLCRECAKHCRYYKKWINTKRTEYEKQQNAYKGQKTKCQTQSEGGDNGFCGTVQRCSKAAAFLQKLGPCSKKDSGENSAKDNNIFEDEGDTFRPAENCKPCSEFKINCQNGNCSGANGNNCNGGKISAEKIGNGVDSTHKLDMLVSDNSKSGNGFGDLKDCEHAGIFKGIKENRWECRNVCGYVVCKPENGNGKTVSVQKGNDKHIITIRALVEHWVQNFLEDYNKIRKKLKPCMNSSDGSKCENKCKDKCTCVKAWIDEKSTEWKKIRDRFKEQYKDHPDYNVKSVLEDLRDRPEFKNAIKPCDFDKFKTSCGLNGDENSQKKESEENDHVLCMLKKLEKKISECTSQPSDKTHQTSCEKSPAHVEDDEPFEEENPVAQPNICPTEKPAQPEDEGGCEPPATQPEEPPPADSNPSSESSEETPKALKPEEEALAPVLPVPSAPKKPEPQPQPQTPPSDQPLDPTILQTTIPFGIAIALTSIVFLFLKKKTKSTIDLLRVINIPKSDYDIPTKLSPNRYIPYTSGKYRGKRYIYMEGDSGTDSGYTDHYSDITSSSESEYEEMDINDIYAPRAPKYKTLIEVVLEPSGKNTPTSGKNTPTSGNNTPTSGNNTPSDTQNDIQNDDIPSSKITDNEWNTLKHDFISNMLQNQPKDVPNDYSSGDIPFNTQPNTLYFDNNQEKPFITSIHDRNLYTGEEISYNIDMSTNTMDDIPINRDNNVYSGIDLINDTLSSNEHIDIYDELLKRKENELFGTNHVKQTSIHSVAKNTNSDPIHNQLELFHKWLDRHRDMCEKWENHHERLAKLKEEWENETHSGDINSGIPSNIPNSDIHPSDIHSGKLSDIPSDNNIHSDIHPSDIHSGKLSDIPSSNKTLNTDVSIQIHMDNPKPINEFTNMDTYPNNSSMDTILEDLDKYNEPYYDVQEDIYYDVNDHDTSTVDSNAMDVPSKVQIEMDVNTKLVKEKYPIADVWDI</sequence>
<dbReference type="InterPro" id="IPR044932">
    <property type="entry name" value="PfEMP1_ATS_sf"/>
</dbReference>
<feature type="region of interest" description="Disordered" evidence="1">
    <location>
        <begin position="862"/>
        <end position="881"/>
    </location>
</feature>
<dbReference type="InterPro" id="IPR004258">
    <property type="entry name" value="DBL"/>
</dbReference>
<dbReference type="Pfam" id="PF03011">
    <property type="entry name" value="PFEMP"/>
    <property type="match status" value="2"/>
</dbReference>
<accession>A0A0L1I376</accession>
<dbReference type="Gene3D" id="1.20.58.1930">
    <property type="match status" value="2"/>
</dbReference>
<feature type="region of interest" description="Disordered" evidence="1">
    <location>
        <begin position="1750"/>
        <end position="1796"/>
    </location>
</feature>
<feature type="compositionally biased region" description="Polar residues" evidence="1">
    <location>
        <begin position="1510"/>
        <end position="1524"/>
    </location>
</feature>
<evidence type="ECO:0000259" key="4">
    <source>
        <dbReference type="Pfam" id="PF15445"/>
    </source>
</evidence>
<feature type="region of interest" description="Disordered" evidence="1">
    <location>
        <begin position="663"/>
        <end position="759"/>
    </location>
</feature>
<dbReference type="GO" id="GO:0016020">
    <property type="term" value="C:membrane"/>
    <property type="evidence" value="ECO:0007669"/>
    <property type="project" value="InterPro"/>
</dbReference>
<evidence type="ECO:0000259" key="6">
    <source>
        <dbReference type="Pfam" id="PF18562"/>
    </source>
</evidence>
<dbReference type="Pfam" id="PF05424">
    <property type="entry name" value="Duffy_binding"/>
    <property type="match status" value="2"/>
</dbReference>
<evidence type="ECO:0000259" key="2">
    <source>
        <dbReference type="Pfam" id="PF03011"/>
    </source>
</evidence>
<name>A0A0L1I376_PLAFA</name>
<feature type="region of interest" description="Disordered" evidence="1">
    <location>
        <begin position="67"/>
        <end position="104"/>
    </location>
</feature>
<dbReference type="Pfam" id="PF22672">
    <property type="entry name" value="DBL_C"/>
    <property type="match status" value="2"/>
</dbReference>
<feature type="compositionally biased region" description="Acidic residues" evidence="1">
    <location>
        <begin position="698"/>
        <end position="725"/>
    </location>
</feature>
<dbReference type="Pfam" id="PF15447">
    <property type="entry name" value="NTS"/>
    <property type="match status" value="1"/>
</dbReference>
<feature type="region of interest" description="Disordered" evidence="1">
    <location>
        <begin position="801"/>
        <end position="843"/>
    </location>
</feature>
<feature type="domain" description="Duffy-binding-like" evidence="7">
    <location>
        <begin position="1106"/>
        <end position="1259"/>
    </location>
</feature>
<evidence type="ECO:0000259" key="3">
    <source>
        <dbReference type="Pfam" id="PF05424"/>
    </source>
</evidence>
<dbReference type="InterPro" id="IPR029210">
    <property type="entry name" value="PfEMP1_NTS"/>
</dbReference>
<dbReference type="SUPFAM" id="SSF140924">
    <property type="entry name" value="Duffy binding domain-like"/>
    <property type="match status" value="4"/>
</dbReference>
<dbReference type="Gene3D" id="1.20.1310.20">
    <property type="entry name" value="Duffy-antigen binding domain"/>
    <property type="match status" value="2"/>
</dbReference>
<feature type="region of interest" description="Disordered" evidence="1">
    <location>
        <begin position="1976"/>
        <end position="2035"/>
    </location>
</feature>
<evidence type="ECO:0000259" key="5">
    <source>
        <dbReference type="Pfam" id="PF15447"/>
    </source>
</evidence>
<proteinExistence type="predicted"/>
<feature type="compositionally biased region" description="Acidic residues" evidence="1">
    <location>
        <begin position="734"/>
        <end position="748"/>
    </location>
</feature>
<evidence type="ECO:0000313" key="8">
    <source>
        <dbReference type="EMBL" id="KNG73897.1"/>
    </source>
</evidence>
<feature type="compositionally biased region" description="Polar residues" evidence="1">
    <location>
        <begin position="1779"/>
        <end position="1796"/>
    </location>
</feature>
<organism evidence="8 9">
    <name type="scientific">Plasmodium falciparum IGH-CR14</name>
    <dbReference type="NCBI Taxonomy" id="580059"/>
    <lineage>
        <taxon>Eukaryota</taxon>
        <taxon>Sar</taxon>
        <taxon>Alveolata</taxon>
        <taxon>Apicomplexa</taxon>
        <taxon>Aconoidasida</taxon>
        <taxon>Haemosporida</taxon>
        <taxon>Plasmodiidae</taxon>
        <taxon>Plasmodium</taxon>
        <taxon>Plasmodium (Laverania)</taxon>
    </lineage>
</organism>
<dbReference type="InterPro" id="IPR008602">
    <property type="entry name" value="Duffy-antigen-binding"/>
</dbReference>
<dbReference type="Pfam" id="PF18562">
    <property type="entry name" value="CIDR1_gamma"/>
    <property type="match status" value="1"/>
</dbReference>
<dbReference type="InterPro" id="IPR054595">
    <property type="entry name" value="DBL_C"/>
</dbReference>
<reference evidence="9" key="1">
    <citation type="submission" date="2015-07" db="EMBL/GenBank/DDBJ databases">
        <title>Annotation of Plasmodium falciparum IGH-CR14.</title>
        <authorList>
            <consortium name="The Broad Institute Genome Sequencing Platform"/>
            <person name="Volkman S.K."/>
            <person name="Neafsey D.E."/>
            <person name="Dash A.P."/>
            <person name="Chitnis C.E."/>
            <person name="Hartl D.L."/>
            <person name="Young S.K."/>
            <person name="Zeng Q."/>
            <person name="Koehrsen M."/>
            <person name="Alvarado L."/>
            <person name="Berlin A."/>
            <person name="Borenstein D."/>
            <person name="Chapman S.B."/>
            <person name="Chen Z."/>
            <person name="Engels R."/>
            <person name="Freedman E."/>
            <person name="Gellesch M."/>
            <person name="Goldberg J."/>
            <person name="Griggs A."/>
            <person name="Gujja S."/>
            <person name="Heilman E.R."/>
            <person name="Heiman D.I."/>
            <person name="Howarth C."/>
            <person name="Jen D."/>
            <person name="Larson L."/>
            <person name="Mehta T."/>
            <person name="Neiman D."/>
            <person name="Park D."/>
            <person name="Pearson M."/>
            <person name="Roberts A."/>
            <person name="Saif S."/>
            <person name="Shea T."/>
            <person name="Shenoy N."/>
            <person name="Sisk P."/>
            <person name="Stolte C."/>
            <person name="Sykes S."/>
            <person name="Walk T."/>
            <person name="White J."/>
            <person name="Yandava C."/>
            <person name="Haas B."/>
            <person name="Henn M.R."/>
            <person name="Nusbaum C."/>
            <person name="Birren B."/>
        </authorList>
    </citation>
    <scope>NUCLEOTIDE SEQUENCE [LARGE SCALE GENOMIC DNA]</scope>
    <source>
        <strain evidence="9">IGH-CR14</strain>
    </source>
</reference>
<feature type="domain" description="Plasmodium falciparum erythrocyte membrane protein-1 N-terminal segment" evidence="5">
    <location>
        <begin position="13"/>
        <end position="47"/>
    </location>
</feature>
<feature type="domain" description="Duffy-antigen binding" evidence="3">
    <location>
        <begin position="109"/>
        <end position="295"/>
    </location>
</feature>
<feature type="compositionally biased region" description="Low complexity" evidence="1">
    <location>
        <begin position="1757"/>
        <end position="1778"/>
    </location>
</feature>
<dbReference type="EMBL" id="GG664960">
    <property type="protein sequence ID" value="KNG73897.1"/>
    <property type="molecule type" value="Genomic_DNA"/>
</dbReference>
<feature type="compositionally biased region" description="Basic and acidic residues" evidence="1">
    <location>
        <begin position="684"/>
        <end position="697"/>
    </location>
</feature>
<feature type="compositionally biased region" description="Basic and acidic residues" evidence="1">
    <location>
        <begin position="77"/>
        <end position="92"/>
    </location>
</feature>
<feature type="region of interest" description="Disordered" evidence="1">
    <location>
        <begin position="916"/>
        <end position="936"/>
    </location>
</feature>
<dbReference type="FunFam" id="1.20.58.1930:FF:000001">
    <property type="entry name" value="Erythrocyte membrane protein 1, PfEMP1"/>
    <property type="match status" value="1"/>
</dbReference>
<feature type="compositionally biased region" description="Pro residues" evidence="1">
    <location>
        <begin position="1566"/>
        <end position="1576"/>
    </location>
</feature>
<feature type="compositionally biased region" description="Low complexity" evidence="1">
    <location>
        <begin position="989"/>
        <end position="1005"/>
    </location>
</feature>
<dbReference type="FunFam" id="1.20.58.830:FF:000005">
    <property type="entry name" value="Erythrocyte membrane protein 1, PfEMP1"/>
    <property type="match status" value="1"/>
</dbReference>
<feature type="domain" description="Duffy-antigen binding" evidence="3">
    <location>
        <begin position="841"/>
        <end position="1042"/>
    </location>
</feature>
<evidence type="ECO:0000313" key="9">
    <source>
        <dbReference type="Proteomes" id="UP000054562"/>
    </source>
</evidence>
<feature type="domain" description="Duffy-binding-like" evidence="2">
    <location>
        <begin position="529"/>
        <end position="670"/>
    </location>
</feature>
<feature type="region of interest" description="Disordered" evidence="1">
    <location>
        <begin position="989"/>
        <end position="1009"/>
    </location>
</feature>
<dbReference type="Pfam" id="PF15445">
    <property type="entry name" value="ATS"/>
    <property type="match status" value="1"/>
</dbReference>
<reference evidence="9" key="2">
    <citation type="submission" date="2015-07" db="EMBL/GenBank/DDBJ databases">
        <title>The genome sequence of Plasmodium falciparum IGH-CR14.</title>
        <authorList>
            <consortium name="The Broad Institute Genome Sequencing Platform"/>
            <person name="Volkman S.K."/>
            <person name="Neafsey D.E."/>
            <person name="Dash A.P."/>
            <person name="Chitnis C.E."/>
            <person name="Hartl D.L."/>
            <person name="Young S.K."/>
            <person name="Kodira C.D."/>
            <person name="Zeng Q."/>
            <person name="Koehrsen M."/>
            <person name="Godfrey P."/>
            <person name="Alvarado L."/>
            <person name="Berlin A."/>
            <person name="Borenstein D."/>
            <person name="Chen Z."/>
            <person name="Engels R."/>
            <person name="Freedman E."/>
            <person name="Gellesch M."/>
            <person name="Goldberg J."/>
            <person name="Griggs A."/>
            <person name="Gujja S."/>
            <person name="Heiman D."/>
            <person name="Hepburn T."/>
            <person name="Howarth C."/>
            <person name="Jen D."/>
            <person name="Larson L."/>
            <person name="Lewis B."/>
            <person name="Mehta T."/>
            <person name="Park D."/>
            <person name="Pearson M."/>
            <person name="Roberts A."/>
            <person name="Saif S."/>
            <person name="Shea T."/>
            <person name="Shenoy N."/>
            <person name="Sisk P."/>
            <person name="Stolte C."/>
            <person name="Sykes S."/>
            <person name="Walk T."/>
            <person name="White J."/>
            <person name="Yandava C."/>
            <person name="Wirth D.F."/>
            <person name="Nusbaum C."/>
            <person name="Birren B."/>
        </authorList>
    </citation>
    <scope>NUCLEOTIDE SEQUENCE [LARGE SCALE GENOMIC DNA]</scope>
    <source>
        <strain evidence="9">IGH-CR14</strain>
    </source>
</reference>
<dbReference type="Gene3D" id="1.20.58.830">
    <property type="match status" value="2"/>
</dbReference>
<feature type="compositionally biased region" description="Pro residues" evidence="1">
    <location>
        <begin position="1602"/>
        <end position="1623"/>
    </location>
</feature>
<feature type="region of interest" description="Disordered" evidence="1">
    <location>
        <begin position="1510"/>
        <end position="1630"/>
    </location>
</feature>
<feature type="compositionally biased region" description="Basic and acidic residues" evidence="1">
    <location>
        <begin position="663"/>
        <end position="674"/>
    </location>
</feature>